<keyword evidence="4" id="KW-1185">Reference proteome</keyword>
<feature type="transmembrane region" description="Helical" evidence="1">
    <location>
        <begin position="66"/>
        <end position="88"/>
    </location>
</feature>
<proteinExistence type="predicted"/>
<feature type="transmembrane region" description="Helical" evidence="1">
    <location>
        <begin position="140"/>
        <end position="161"/>
    </location>
</feature>
<accession>A0A917DRT4</accession>
<dbReference type="Pfam" id="PF02517">
    <property type="entry name" value="Rce1-like"/>
    <property type="match status" value="1"/>
</dbReference>
<evidence type="ECO:0000259" key="2">
    <source>
        <dbReference type="Pfam" id="PF02517"/>
    </source>
</evidence>
<feature type="transmembrane region" description="Helical" evidence="1">
    <location>
        <begin position="108"/>
        <end position="128"/>
    </location>
</feature>
<dbReference type="EMBL" id="BMIP01000002">
    <property type="protein sequence ID" value="GGD62609.1"/>
    <property type="molecule type" value="Genomic_DNA"/>
</dbReference>
<gene>
    <name evidence="3" type="ORF">GCM10010990_10010</name>
</gene>
<name>A0A917DRT4_9SPHN</name>
<dbReference type="GO" id="GO:0080120">
    <property type="term" value="P:CAAX-box protein maturation"/>
    <property type="evidence" value="ECO:0007669"/>
    <property type="project" value="UniProtKB-ARBA"/>
</dbReference>
<comment type="caution">
    <text evidence="3">The sequence shown here is derived from an EMBL/GenBank/DDBJ whole genome shotgun (WGS) entry which is preliminary data.</text>
</comment>
<dbReference type="AlphaFoldDB" id="A0A917DRT4"/>
<feature type="transmembrane region" description="Helical" evidence="1">
    <location>
        <begin position="37"/>
        <end position="54"/>
    </location>
</feature>
<feature type="transmembrane region" description="Helical" evidence="1">
    <location>
        <begin position="193"/>
        <end position="214"/>
    </location>
</feature>
<evidence type="ECO:0000313" key="3">
    <source>
        <dbReference type="EMBL" id="GGD62609.1"/>
    </source>
</evidence>
<protein>
    <recommendedName>
        <fullName evidence="2">CAAX prenyl protease 2/Lysostaphin resistance protein A-like domain-containing protein</fullName>
    </recommendedName>
</protein>
<dbReference type="OrthoDB" id="7432860at2"/>
<dbReference type="GO" id="GO:0004175">
    <property type="term" value="F:endopeptidase activity"/>
    <property type="evidence" value="ECO:0007669"/>
    <property type="project" value="UniProtKB-ARBA"/>
</dbReference>
<reference evidence="3" key="1">
    <citation type="journal article" date="2014" name="Int. J. Syst. Evol. Microbiol.">
        <title>Complete genome sequence of Corynebacterium casei LMG S-19264T (=DSM 44701T), isolated from a smear-ripened cheese.</title>
        <authorList>
            <consortium name="US DOE Joint Genome Institute (JGI-PGF)"/>
            <person name="Walter F."/>
            <person name="Albersmeier A."/>
            <person name="Kalinowski J."/>
            <person name="Ruckert C."/>
        </authorList>
    </citation>
    <scope>NUCLEOTIDE SEQUENCE</scope>
    <source>
        <strain evidence="3">CGMCC 1.15360</strain>
    </source>
</reference>
<organism evidence="3 4">
    <name type="scientific">Croceicoccus mobilis</name>
    <dbReference type="NCBI Taxonomy" id="1703339"/>
    <lineage>
        <taxon>Bacteria</taxon>
        <taxon>Pseudomonadati</taxon>
        <taxon>Pseudomonadota</taxon>
        <taxon>Alphaproteobacteria</taxon>
        <taxon>Sphingomonadales</taxon>
        <taxon>Erythrobacteraceae</taxon>
        <taxon>Croceicoccus</taxon>
    </lineage>
</organism>
<keyword evidence="1" id="KW-0472">Membrane</keyword>
<evidence type="ECO:0000313" key="4">
    <source>
        <dbReference type="Proteomes" id="UP000612349"/>
    </source>
</evidence>
<feature type="transmembrane region" description="Helical" evidence="1">
    <location>
        <begin position="167"/>
        <end position="186"/>
    </location>
</feature>
<reference evidence="3" key="2">
    <citation type="submission" date="2020-09" db="EMBL/GenBank/DDBJ databases">
        <authorList>
            <person name="Sun Q."/>
            <person name="Zhou Y."/>
        </authorList>
    </citation>
    <scope>NUCLEOTIDE SEQUENCE</scope>
    <source>
        <strain evidence="3">CGMCC 1.15360</strain>
    </source>
</reference>
<dbReference type="Proteomes" id="UP000612349">
    <property type="component" value="Unassembled WGS sequence"/>
</dbReference>
<keyword evidence="1" id="KW-1133">Transmembrane helix</keyword>
<evidence type="ECO:0000256" key="1">
    <source>
        <dbReference type="SAM" id="Phobius"/>
    </source>
</evidence>
<keyword evidence="1" id="KW-0812">Transmembrane</keyword>
<sequence length="215" mass="22234">MPSRMSSAASLPARQWLPAIVCLSPLVPAILMPGTGILISILILVVALALFKSARAATLAMVWKKPWLSILVGMVMGGLLAVGTAEVMRPLIEGWLGTNVDTSGLDAVAGNIGIAIFTTVIALASAAIEEVLFRGFVIGWGAKIFGKGAVPLLIVISSASFGMAHAYGLSGAVVTGLIGLALAVLYQLCGRRLLPCIAAHMMFNLIGSVALYYAS</sequence>
<dbReference type="InterPro" id="IPR003675">
    <property type="entry name" value="Rce1/LyrA-like_dom"/>
</dbReference>
<feature type="domain" description="CAAX prenyl protease 2/Lysostaphin resistance protein A-like" evidence="2">
    <location>
        <begin position="114"/>
        <end position="206"/>
    </location>
</feature>